<evidence type="ECO:0000256" key="4">
    <source>
        <dbReference type="ARBA" id="ARBA00012572"/>
    </source>
</evidence>
<evidence type="ECO:0000313" key="12">
    <source>
        <dbReference type="EMBL" id="QDP41778.1"/>
    </source>
</evidence>
<dbReference type="OrthoDB" id="9786954at2"/>
<dbReference type="EC" id="5.3.1.24" evidence="4 10"/>
<dbReference type="GO" id="GO:0004640">
    <property type="term" value="F:phosphoribosylanthranilate isomerase activity"/>
    <property type="evidence" value="ECO:0007669"/>
    <property type="project" value="UniProtKB-UniRule"/>
</dbReference>
<dbReference type="FunFam" id="3.20.20.70:FF:000075">
    <property type="entry name" value="Tryptophan biosynthesis protein TRP1"/>
    <property type="match status" value="1"/>
</dbReference>
<dbReference type="SUPFAM" id="SSF51366">
    <property type="entry name" value="Ribulose-phoshate binding barrel"/>
    <property type="match status" value="1"/>
</dbReference>
<keyword evidence="9 10" id="KW-0413">Isomerase</keyword>
<comment type="catalytic activity">
    <reaction evidence="1 10">
        <text>N-(5-phospho-beta-D-ribosyl)anthranilate = 1-(2-carboxyphenylamino)-1-deoxy-D-ribulose 5-phosphate</text>
        <dbReference type="Rhea" id="RHEA:21540"/>
        <dbReference type="ChEBI" id="CHEBI:18277"/>
        <dbReference type="ChEBI" id="CHEBI:58613"/>
        <dbReference type="EC" id="5.3.1.24"/>
    </reaction>
</comment>
<dbReference type="CDD" id="cd00405">
    <property type="entry name" value="PRAI"/>
    <property type="match status" value="1"/>
</dbReference>
<proteinExistence type="inferred from homology"/>
<evidence type="ECO:0000256" key="5">
    <source>
        <dbReference type="ARBA" id="ARBA00022272"/>
    </source>
</evidence>
<sequence>MKVKICGIKTVEAAQHVVMSGADFIGFVFADSKRKITKEQAKEIADSLPSTIRKVGVFVNEDPEVVQEIASTVGLDYVQLHGDETPSYCEQIKVPIIKAFQVHSKKDLNKLERYPCAYYLLDSPAGKYRGGNGETFDWSLAKGLDHLKGKIMLAGGLHAENVQEAITEVSPVGVDISSGVETDGEKDPEKINRFVRAAKQTER</sequence>
<keyword evidence="13" id="KW-1185">Reference proteome</keyword>
<keyword evidence="6 10" id="KW-0028">Amino-acid biosynthesis</keyword>
<evidence type="ECO:0000259" key="11">
    <source>
        <dbReference type="Pfam" id="PF00697"/>
    </source>
</evidence>
<evidence type="ECO:0000256" key="6">
    <source>
        <dbReference type="ARBA" id="ARBA00022605"/>
    </source>
</evidence>
<dbReference type="InterPro" id="IPR011060">
    <property type="entry name" value="RibuloseP-bd_barrel"/>
</dbReference>
<evidence type="ECO:0000256" key="9">
    <source>
        <dbReference type="ARBA" id="ARBA00023235"/>
    </source>
</evidence>
<dbReference type="GO" id="GO:0000162">
    <property type="term" value="P:L-tryptophan biosynthetic process"/>
    <property type="evidence" value="ECO:0007669"/>
    <property type="project" value="UniProtKB-UniRule"/>
</dbReference>
<evidence type="ECO:0000256" key="2">
    <source>
        <dbReference type="ARBA" id="ARBA00004664"/>
    </source>
</evidence>
<dbReference type="RefSeq" id="WP_143896650.1">
    <property type="nucleotide sequence ID" value="NZ_CP041666.1"/>
</dbReference>
<dbReference type="Pfam" id="PF00697">
    <property type="entry name" value="PRAI"/>
    <property type="match status" value="1"/>
</dbReference>
<dbReference type="Gene3D" id="3.20.20.70">
    <property type="entry name" value="Aldolase class I"/>
    <property type="match status" value="1"/>
</dbReference>
<evidence type="ECO:0000256" key="10">
    <source>
        <dbReference type="HAMAP-Rule" id="MF_00135"/>
    </source>
</evidence>
<dbReference type="InterPro" id="IPR001240">
    <property type="entry name" value="PRAI_dom"/>
</dbReference>
<feature type="domain" description="N-(5'phosphoribosyl) anthranilate isomerase (PRAI)" evidence="11">
    <location>
        <begin position="3"/>
        <end position="196"/>
    </location>
</feature>
<dbReference type="PANTHER" id="PTHR42894:SF1">
    <property type="entry name" value="N-(5'-PHOSPHORIBOSYL)ANTHRANILATE ISOMERASE"/>
    <property type="match status" value="1"/>
</dbReference>
<dbReference type="AlphaFoldDB" id="A0A516KK55"/>
<evidence type="ECO:0000256" key="1">
    <source>
        <dbReference type="ARBA" id="ARBA00001164"/>
    </source>
</evidence>
<dbReference type="InterPro" id="IPR044643">
    <property type="entry name" value="TrpF_fam"/>
</dbReference>
<comment type="pathway">
    <text evidence="2 10">Amino-acid biosynthesis; L-tryptophan biosynthesis; L-tryptophan from chorismate: step 3/5.</text>
</comment>
<comment type="similarity">
    <text evidence="3 10">Belongs to the TrpF family.</text>
</comment>
<reference evidence="12 13" key="1">
    <citation type="submission" date="2019-07" db="EMBL/GenBank/DDBJ databases">
        <authorList>
            <person name="Li J."/>
        </authorList>
    </citation>
    <scope>NUCLEOTIDE SEQUENCE [LARGE SCALE GENOMIC DNA]</scope>
    <source>
        <strain evidence="12 13">TKL69</strain>
    </source>
</reference>
<keyword evidence="8 10" id="KW-0057">Aromatic amino acid biosynthesis</keyword>
<organism evidence="12 13">
    <name type="scientific">Radiobacillus deserti</name>
    <dbReference type="NCBI Taxonomy" id="2594883"/>
    <lineage>
        <taxon>Bacteria</taxon>
        <taxon>Bacillati</taxon>
        <taxon>Bacillota</taxon>
        <taxon>Bacilli</taxon>
        <taxon>Bacillales</taxon>
        <taxon>Bacillaceae</taxon>
        <taxon>Radiobacillus</taxon>
    </lineage>
</organism>
<keyword evidence="7 10" id="KW-0822">Tryptophan biosynthesis</keyword>
<accession>A0A516KK55</accession>
<evidence type="ECO:0000256" key="8">
    <source>
        <dbReference type="ARBA" id="ARBA00023141"/>
    </source>
</evidence>
<dbReference type="EMBL" id="CP041666">
    <property type="protein sequence ID" value="QDP41778.1"/>
    <property type="molecule type" value="Genomic_DNA"/>
</dbReference>
<dbReference type="Proteomes" id="UP000315215">
    <property type="component" value="Chromosome"/>
</dbReference>
<protein>
    <recommendedName>
        <fullName evidence="5 10">N-(5'-phosphoribosyl)anthranilate isomerase</fullName>
        <shortName evidence="10">PRAI</shortName>
        <ecNumber evidence="4 10">5.3.1.24</ecNumber>
    </recommendedName>
</protein>
<dbReference type="InterPro" id="IPR013785">
    <property type="entry name" value="Aldolase_TIM"/>
</dbReference>
<evidence type="ECO:0000313" key="13">
    <source>
        <dbReference type="Proteomes" id="UP000315215"/>
    </source>
</evidence>
<dbReference type="NCBIfam" id="NF002300">
    <property type="entry name" value="PRK01222.1-7"/>
    <property type="match status" value="1"/>
</dbReference>
<dbReference type="UniPathway" id="UPA00035">
    <property type="reaction ID" value="UER00042"/>
</dbReference>
<name>A0A516KK55_9BACI</name>
<dbReference type="PANTHER" id="PTHR42894">
    <property type="entry name" value="N-(5'-PHOSPHORIBOSYL)ANTHRANILATE ISOMERASE"/>
    <property type="match status" value="1"/>
</dbReference>
<dbReference type="NCBIfam" id="NF002298">
    <property type="entry name" value="PRK01222.1-4"/>
    <property type="match status" value="1"/>
</dbReference>
<evidence type="ECO:0000256" key="7">
    <source>
        <dbReference type="ARBA" id="ARBA00022822"/>
    </source>
</evidence>
<gene>
    <name evidence="10" type="primary">trpF</name>
    <name evidence="12" type="ORF">FN924_17325</name>
</gene>
<dbReference type="HAMAP" id="MF_00135">
    <property type="entry name" value="PRAI"/>
    <property type="match status" value="1"/>
</dbReference>
<evidence type="ECO:0000256" key="3">
    <source>
        <dbReference type="ARBA" id="ARBA00007571"/>
    </source>
</evidence>
<dbReference type="KEGG" id="aqt:FN924_17325"/>